<gene>
    <name evidence="1" type="ORF">SAMEA2259716_02656</name>
</gene>
<dbReference type="AlphaFoldDB" id="A0A1U0VFU0"/>
<evidence type="ECO:0000313" key="1">
    <source>
        <dbReference type="EMBL" id="SKM10606.1"/>
    </source>
</evidence>
<protein>
    <submittedName>
        <fullName evidence="1">Uncharacterized protein</fullName>
    </submittedName>
</protein>
<organism evidence="1 2">
    <name type="scientific">Mycobacteroides abscessus subsp. massiliense</name>
    <dbReference type="NCBI Taxonomy" id="1962118"/>
    <lineage>
        <taxon>Bacteria</taxon>
        <taxon>Bacillati</taxon>
        <taxon>Actinomycetota</taxon>
        <taxon>Actinomycetes</taxon>
        <taxon>Mycobacteriales</taxon>
        <taxon>Mycobacteriaceae</taxon>
        <taxon>Mycobacteroides</taxon>
        <taxon>Mycobacteroides abscessus</taxon>
    </lineage>
</organism>
<reference evidence="1 2" key="1">
    <citation type="submission" date="2016-11" db="EMBL/GenBank/DDBJ databases">
        <authorList>
            <consortium name="Pathogen Informatics"/>
        </authorList>
    </citation>
    <scope>NUCLEOTIDE SEQUENCE [LARGE SCALE GENOMIC DNA]</scope>
    <source>
        <strain evidence="1 2">911</strain>
    </source>
</reference>
<name>A0A1U0VFU0_9MYCO</name>
<evidence type="ECO:0000313" key="2">
    <source>
        <dbReference type="Proteomes" id="UP000190074"/>
    </source>
</evidence>
<accession>A0A1U0VFU0</accession>
<dbReference type="Proteomes" id="UP000190074">
    <property type="component" value="Unassembled WGS sequence"/>
</dbReference>
<dbReference type="EMBL" id="FVGW01000004">
    <property type="protein sequence ID" value="SKM10606.1"/>
    <property type="molecule type" value="Genomic_DNA"/>
</dbReference>
<proteinExistence type="predicted"/>
<sequence length="117" mass="12603">MSDGSTGTVDGLELILFGLVPGTFLVGEVHRPFVLEWFGVNVGASASRTGLPRAVLLEGQRGNIATHRLAKALAISLAAFSFRGQREGRFEIAKSFVRMEINGHQRKLGSVRVEPVA</sequence>